<dbReference type="Proteomes" id="UP001429357">
    <property type="component" value="Unassembled WGS sequence"/>
</dbReference>
<evidence type="ECO:0000256" key="6">
    <source>
        <dbReference type="ARBA" id="ARBA00023136"/>
    </source>
</evidence>
<reference evidence="8 9" key="2">
    <citation type="submission" date="2024-02" db="EMBL/GenBank/DDBJ databases">
        <title>The Genome Sequence of Enterococcus diestrammenae JM9A.</title>
        <authorList>
            <person name="Earl A."/>
            <person name="Manson A."/>
            <person name="Gilmore M."/>
            <person name="Sanders J."/>
            <person name="Shea T."/>
            <person name="Howe W."/>
            <person name="Livny J."/>
            <person name="Cuomo C."/>
            <person name="Neafsey D."/>
            <person name="Birren B."/>
        </authorList>
    </citation>
    <scope>NUCLEOTIDE SEQUENCE [LARGE SCALE GENOMIC DNA]</scope>
    <source>
        <strain evidence="8 9">JM9A</strain>
    </source>
</reference>
<evidence type="ECO:0000256" key="5">
    <source>
        <dbReference type="ARBA" id="ARBA00022989"/>
    </source>
</evidence>
<name>A0ABV0F0H7_9ENTE</name>
<evidence type="ECO:0000256" key="3">
    <source>
        <dbReference type="ARBA" id="ARBA00022475"/>
    </source>
</evidence>
<evidence type="ECO:0000256" key="7">
    <source>
        <dbReference type="SAM" id="Phobius"/>
    </source>
</evidence>
<evidence type="ECO:0000256" key="1">
    <source>
        <dbReference type="ARBA" id="ARBA00004651"/>
    </source>
</evidence>
<evidence type="ECO:0000313" key="9">
    <source>
        <dbReference type="Proteomes" id="UP001429357"/>
    </source>
</evidence>
<comment type="caution">
    <text evidence="8">The sequence shown here is derived from an EMBL/GenBank/DDBJ whole genome shotgun (WGS) entry which is preliminary data.</text>
</comment>
<reference evidence="9" key="1">
    <citation type="submission" date="2016-06" db="EMBL/GenBank/DDBJ databases">
        <title>Four novel species of enterococci isolated from chicken manure.</title>
        <authorList>
            <person name="Van Tyne D."/>
        </authorList>
    </citation>
    <scope>NUCLEOTIDE SEQUENCE [LARGE SCALE GENOMIC DNA]</scope>
    <source>
        <strain evidence="9">JM9A</strain>
    </source>
</reference>
<keyword evidence="6 7" id="KW-0472">Membrane</keyword>
<gene>
    <name evidence="8" type="ORF">BAU18_001149</name>
</gene>
<keyword evidence="3" id="KW-1003">Cell membrane</keyword>
<feature type="transmembrane region" description="Helical" evidence="7">
    <location>
        <begin position="50"/>
        <end position="73"/>
    </location>
</feature>
<keyword evidence="4 7" id="KW-0812">Transmembrane</keyword>
<dbReference type="RefSeq" id="WP_161868297.1">
    <property type="nucleotide sequence ID" value="NZ_JAQFAM010000002.1"/>
</dbReference>
<proteinExistence type="inferred from homology"/>
<keyword evidence="5 7" id="KW-1133">Transmembrane helix</keyword>
<evidence type="ECO:0000256" key="2">
    <source>
        <dbReference type="ARBA" id="ARBA00011006"/>
    </source>
</evidence>
<dbReference type="Pfam" id="PF04226">
    <property type="entry name" value="Transgly_assoc"/>
    <property type="match status" value="1"/>
</dbReference>
<dbReference type="PANTHER" id="PTHR33884:SF3">
    <property type="entry name" value="UPF0410 PROTEIN YMGE"/>
    <property type="match status" value="1"/>
</dbReference>
<dbReference type="EMBL" id="MAEI02000001">
    <property type="protein sequence ID" value="MEO1781563.1"/>
    <property type="molecule type" value="Genomic_DNA"/>
</dbReference>
<evidence type="ECO:0000256" key="4">
    <source>
        <dbReference type="ARBA" id="ARBA00022692"/>
    </source>
</evidence>
<accession>A0ABV0F0H7</accession>
<evidence type="ECO:0000313" key="8">
    <source>
        <dbReference type="EMBL" id="MEO1781563.1"/>
    </source>
</evidence>
<comment type="subcellular location">
    <subcellularLocation>
        <location evidence="1">Cell membrane</location>
        <topology evidence="1">Multi-pass membrane protein</topology>
    </subcellularLocation>
</comment>
<dbReference type="PANTHER" id="PTHR33884">
    <property type="entry name" value="UPF0410 PROTEIN YMGE"/>
    <property type="match status" value="1"/>
</dbReference>
<organism evidence="8 9">
    <name type="scientific">Enterococcus diestrammenae</name>
    <dbReference type="NCBI Taxonomy" id="1155073"/>
    <lineage>
        <taxon>Bacteria</taxon>
        <taxon>Bacillati</taxon>
        <taxon>Bacillota</taxon>
        <taxon>Bacilli</taxon>
        <taxon>Lactobacillales</taxon>
        <taxon>Enterococcaceae</taxon>
        <taxon>Enterococcus</taxon>
    </lineage>
</organism>
<protein>
    <recommendedName>
        <fullName evidence="10">GlsB/YeaQ/YmgE family stress response membrane protein</fullName>
    </recommendedName>
</protein>
<keyword evidence="9" id="KW-1185">Reference proteome</keyword>
<sequence>MLWTLIVGALIGAIAGMITGERRGCLFNIVAGLIGSYIGERLFSDWGPQLAGMSIVPAVIGAVIFVAVVSLFFGRSNS</sequence>
<evidence type="ECO:0008006" key="10">
    <source>
        <dbReference type="Google" id="ProtNLM"/>
    </source>
</evidence>
<dbReference type="InterPro" id="IPR007341">
    <property type="entry name" value="Transgly_assoc"/>
</dbReference>
<comment type="similarity">
    <text evidence="2">Belongs to the UPF0410 family.</text>
</comment>